<accession>A0AC59ZMK7</accession>
<name>A0AC59ZMK7_RANTA</name>
<evidence type="ECO:0000313" key="2">
    <source>
        <dbReference type="Proteomes" id="UP001162501"/>
    </source>
</evidence>
<reference evidence="1" key="1">
    <citation type="submission" date="2023-05" db="EMBL/GenBank/DDBJ databases">
        <authorList>
            <consortium name="ELIXIR-Norway"/>
        </authorList>
    </citation>
    <scope>NUCLEOTIDE SEQUENCE</scope>
</reference>
<protein>
    <submittedName>
        <fullName evidence="1">Uncharacterized protein</fullName>
    </submittedName>
</protein>
<organism evidence="1 2">
    <name type="scientific">Rangifer tarandus platyrhynchus</name>
    <name type="common">Svalbard reindeer</name>
    <dbReference type="NCBI Taxonomy" id="3082113"/>
    <lineage>
        <taxon>Eukaryota</taxon>
        <taxon>Metazoa</taxon>
        <taxon>Chordata</taxon>
        <taxon>Craniata</taxon>
        <taxon>Vertebrata</taxon>
        <taxon>Euteleostomi</taxon>
        <taxon>Mammalia</taxon>
        <taxon>Eutheria</taxon>
        <taxon>Laurasiatheria</taxon>
        <taxon>Artiodactyla</taxon>
        <taxon>Ruminantia</taxon>
        <taxon>Pecora</taxon>
        <taxon>Cervidae</taxon>
        <taxon>Odocoileinae</taxon>
        <taxon>Rangifer</taxon>
    </lineage>
</organism>
<dbReference type="EMBL" id="OX596115">
    <property type="protein sequence ID" value="CAN0469325.1"/>
    <property type="molecule type" value="Genomic_DNA"/>
</dbReference>
<dbReference type="Proteomes" id="UP001162501">
    <property type="component" value="Chromosome 31"/>
</dbReference>
<gene>
    <name evidence="1" type="ORF">MRATA1EN22A_LOCUS20398</name>
</gene>
<proteinExistence type="predicted"/>
<reference evidence="1" key="2">
    <citation type="submission" date="2025-03" db="EMBL/GenBank/DDBJ databases">
        <authorList>
            <consortium name="ELIXIR-Norway"/>
            <consortium name="Elixir Norway"/>
        </authorList>
    </citation>
    <scope>NUCLEOTIDE SEQUENCE</scope>
</reference>
<evidence type="ECO:0000313" key="1">
    <source>
        <dbReference type="EMBL" id="CAN0469325.1"/>
    </source>
</evidence>
<sequence>MQENNRKARRDWDLQQELKQGASSLNVQLQERTGILPSALKHDLVYLTGTDTAPLVALVVPRAAAGTGVGVSASHQGRGGAQSGIHSRDRLSEGSPKPAPPHGVWLDPQSVGLRAGAPGTPSPSRTSAPGLMLQGVINA</sequence>